<organism evidence="1 2">
    <name type="scientific">Wickerhamiella sorbophila</name>
    <dbReference type="NCBI Taxonomy" id="45607"/>
    <lineage>
        <taxon>Eukaryota</taxon>
        <taxon>Fungi</taxon>
        <taxon>Dikarya</taxon>
        <taxon>Ascomycota</taxon>
        <taxon>Saccharomycotina</taxon>
        <taxon>Dipodascomycetes</taxon>
        <taxon>Dipodascales</taxon>
        <taxon>Trichomonascaceae</taxon>
        <taxon>Wickerhamiella</taxon>
    </lineage>
</organism>
<keyword evidence="2" id="KW-1185">Reference proteome</keyword>
<dbReference type="OrthoDB" id="5561579at2759"/>
<dbReference type="Proteomes" id="UP000238350">
    <property type="component" value="Unassembled WGS sequence"/>
</dbReference>
<dbReference type="PANTHER" id="PTHR28161:SF1">
    <property type="entry name" value="ATP SYNTHASE SUBUNIT F, MITOCHONDRIAL"/>
    <property type="match status" value="1"/>
</dbReference>
<dbReference type="EMBL" id="NDIQ01000001">
    <property type="protein sequence ID" value="PRT54108.1"/>
    <property type="molecule type" value="Genomic_DNA"/>
</dbReference>
<evidence type="ECO:0000313" key="1">
    <source>
        <dbReference type="EMBL" id="PRT54108.1"/>
    </source>
</evidence>
<protein>
    <submittedName>
        <fullName evidence="1">ATP synthase subunit f, mitochondrial</fullName>
    </submittedName>
</protein>
<dbReference type="PANTHER" id="PTHR28161">
    <property type="entry name" value="ATP SYNTHASE SUBUNIT F, MITOCHONDRIAL"/>
    <property type="match status" value="1"/>
</dbReference>
<gene>
    <name evidence="1" type="ORF">B9G98_01728</name>
</gene>
<dbReference type="GO" id="GO:0046933">
    <property type="term" value="F:proton-transporting ATP synthase activity, rotational mechanism"/>
    <property type="evidence" value="ECO:0007669"/>
    <property type="project" value="TreeGrafter"/>
</dbReference>
<name>A0A2T0FGI8_9ASCO</name>
<accession>A0A2T0FGI8</accession>
<evidence type="ECO:0000313" key="2">
    <source>
        <dbReference type="Proteomes" id="UP000238350"/>
    </source>
</evidence>
<dbReference type="GeneID" id="36515477"/>
<reference evidence="1 2" key="1">
    <citation type="submission" date="2017-04" db="EMBL/GenBank/DDBJ databases">
        <title>Genome sequencing of [Candida] sorbophila.</title>
        <authorList>
            <person name="Ahn J.O."/>
        </authorList>
    </citation>
    <scope>NUCLEOTIDE SEQUENCE [LARGE SCALE GENOMIC DNA]</scope>
    <source>
        <strain evidence="1 2">DS02</strain>
    </source>
</reference>
<dbReference type="Pfam" id="PF10791">
    <property type="entry name" value="F1F0-ATPsyn_F"/>
    <property type="match status" value="1"/>
</dbReference>
<sequence length="98" mass="10807">MSYVAKRGLSTLIPPKIASAQNLGAAPNAKRMTRVVNFYKGLPQGPAPQSKATGFAATYRKKFVDNGSSRPLVHGIILFLTLGYSLDYYFHLRHEGEH</sequence>
<comment type="caution">
    <text evidence="1">The sequence shown here is derived from an EMBL/GenBank/DDBJ whole genome shotgun (WGS) entry which is preliminary data.</text>
</comment>
<dbReference type="RefSeq" id="XP_024664054.1">
    <property type="nucleotide sequence ID" value="XM_024808286.1"/>
</dbReference>
<dbReference type="STRING" id="45607.A0A2T0FGI8"/>
<proteinExistence type="predicted"/>
<dbReference type="InterPro" id="IPR019727">
    <property type="entry name" value="ATP_synth_F0_fsu_mt_fun"/>
</dbReference>
<dbReference type="AlphaFoldDB" id="A0A2T0FGI8"/>